<evidence type="ECO:0000313" key="5">
    <source>
        <dbReference type="Proteomes" id="UP000178853"/>
    </source>
</evidence>
<dbReference type="InterPro" id="IPR006326">
    <property type="entry name" value="UDPGT_MGT-like"/>
</dbReference>
<comment type="caution">
    <text evidence="4">The sequence shown here is derived from an EMBL/GenBank/DDBJ whole genome shotgun (WGS) entry which is preliminary data.</text>
</comment>
<evidence type="ECO:0008006" key="6">
    <source>
        <dbReference type="Google" id="ProtNLM"/>
    </source>
</evidence>
<keyword evidence="2" id="KW-0328">Glycosyltransferase</keyword>
<evidence type="ECO:0000256" key="1">
    <source>
        <dbReference type="ARBA" id="ARBA00009995"/>
    </source>
</evidence>
<comment type="similarity">
    <text evidence="1">Belongs to the UDP-glycosyltransferase family.</text>
</comment>
<keyword evidence="3" id="KW-0808">Transferase</keyword>
<dbReference type="NCBIfam" id="TIGR01426">
    <property type="entry name" value="MGT"/>
    <property type="match status" value="1"/>
</dbReference>
<proteinExistence type="inferred from homology"/>
<dbReference type="InterPro" id="IPR002213">
    <property type="entry name" value="UDP_glucos_trans"/>
</dbReference>
<dbReference type="CDD" id="cd03784">
    <property type="entry name" value="GT1_Gtf-like"/>
    <property type="match status" value="1"/>
</dbReference>
<sequence>MKFIFLTIPAYGHLNAMLGVAKGLVDKGHKVIIYNTKEFEAKIRGTGAEFRTPPVSIEEIDFRLMRNFFKIIEISLEMTKLVIPPLIKIVKGEKPDCILHDSLTAWGKIVGAKTNTPAVSLVPSVGINLQVLLASGRHIFPDVIKLIKEPLRTRNFIREYFKLYRRYALKRPSLFDILSNTEKLNIIFTSRYFQPQSESFDDSFKFVGPIIYDRNEKEGLELLINSSKQLIYVSMGTVYNDDIEFYQRIIKTFADKSYRVFISTGKYINQKKLGTIPQNIFVKRYWPQLEILKKASLFISHGGMNSINESLYFGVPMILFPQIQEQRINSARVEELGAGIYYKHDLKSKIFLEKVEEVIKNSSYKSSAEKIGKTLKQAGGIDSAVNHILGYIQ</sequence>
<organism evidence="4 5">
    <name type="scientific">Candidatus Roizmanbacteria bacterium RIFCSPHIGHO2_12_FULL_39_8</name>
    <dbReference type="NCBI Taxonomy" id="1802050"/>
    <lineage>
        <taxon>Bacteria</taxon>
        <taxon>Candidatus Roizmaniibacteriota</taxon>
    </lineage>
</organism>
<evidence type="ECO:0000313" key="4">
    <source>
        <dbReference type="EMBL" id="OGK35204.1"/>
    </source>
</evidence>
<evidence type="ECO:0000256" key="2">
    <source>
        <dbReference type="ARBA" id="ARBA00022676"/>
    </source>
</evidence>
<reference evidence="4 5" key="1">
    <citation type="journal article" date="2016" name="Nat. Commun.">
        <title>Thousands of microbial genomes shed light on interconnected biogeochemical processes in an aquifer system.</title>
        <authorList>
            <person name="Anantharaman K."/>
            <person name="Brown C.T."/>
            <person name="Hug L.A."/>
            <person name="Sharon I."/>
            <person name="Castelle C.J."/>
            <person name="Probst A.J."/>
            <person name="Thomas B.C."/>
            <person name="Singh A."/>
            <person name="Wilkins M.J."/>
            <person name="Karaoz U."/>
            <person name="Brodie E.L."/>
            <person name="Williams K.H."/>
            <person name="Hubbard S.S."/>
            <person name="Banfield J.F."/>
        </authorList>
    </citation>
    <scope>NUCLEOTIDE SEQUENCE [LARGE SCALE GENOMIC DNA]</scope>
</reference>
<dbReference type="InterPro" id="IPR050271">
    <property type="entry name" value="UDP-glycosyltransferase"/>
</dbReference>
<dbReference type="Proteomes" id="UP000178853">
    <property type="component" value="Unassembled WGS sequence"/>
</dbReference>
<evidence type="ECO:0000256" key="3">
    <source>
        <dbReference type="ARBA" id="ARBA00022679"/>
    </source>
</evidence>
<accession>A0A1F7HVM8</accession>
<gene>
    <name evidence="4" type="ORF">A3F60_03780</name>
</gene>
<dbReference type="AlphaFoldDB" id="A0A1F7HVM8"/>
<dbReference type="PANTHER" id="PTHR48043:SF145">
    <property type="entry name" value="FI06409P-RELATED"/>
    <property type="match status" value="1"/>
</dbReference>
<dbReference type="PANTHER" id="PTHR48043">
    <property type="entry name" value="EG:EG0003.4 PROTEIN-RELATED"/>
    <property type="match status" value="1"/>
</dbReference>
<dbReference type="SUPFAM" id="SSF53756">
    <property type="entry name" value="UDP-Glycosyltransferase/glycogen phosphorylase"/>
    <property type="match status" value="1"/>
</dbReference>
<protein>
    <recommendedName>
        <fullName evidence="6">UDP-glycosyltransferases domain-containing protein</fullName>
    </recommendedName>
</protein>
<name>A0A1F7HVM8_9BACT</name>
<dbReference type="GO" id="GO:0008194">
    <property type="term" value="F:UDP-glycosyltransferase activity"/>
    <property type="evidence" value="ECO:0007669"/>
    <property type="project" value="InterPro"/>
</dbReference>
<dbReference type="Pfam" id="PF00201">
    <property type="entry name" value="UDPGT"/>
    <property type="match status" value="1"/>
</dbReference>
<dbReference type="FunFam" id="3.40.50.2000:FF:000072">
    <property type="entry name" value="Glycosyl transferase"/>
    <property type="match status" value="1"/>
</dbReference>
<dbReference type="Gene3D" id="3.40.50.2000">
    <property type="entry name" value="Glycogen Phosphorylase B"/>
    <property type="match status" value="2"/>
</dbReference>
<dbReference type="EMBL" id="MGAA01000069">
    <property type="protein sequence ID" value="OGK35204.1"/>
    <property type="molecule type" value="Genomic_DNA"/>
</dbReference>
<dbReference type="GO" id="GO:0016758">
    <property type="term" value="F:hexosyltransferase activity"/>
    <property type="evidence" value="ECO:0007669"/>
    <property type="project" value="InterPro"/>
</dbReference>